<dbReference type="Proteomes" id="UP001597094">
    <property type="component" value="Unassembled WGS sequence"/>
</dbReference>
<dbReference type="EMBL" id="JBHTLD010000013">
    <property type="protein sequence ID" value="MFD1185141.1"/>
    <property type="molecule type" value="Genomic_DNA"/>
</dbReference>
<keyword evidence="1" id="KW-0472">Membrane</keyword>
<sequence>MNLSYALLRLYFRFILHGSLLVCVCFRVKYSGMKYTLPYLILAGAV</sequence>
<organism evidence="2 3">
    <name type="scientific">Pontibacter rugosus</name>
    <dbReference type="NCBI Taxonomy" id="1745966"/>
    <lineage>
        <taxon>Bacteria</taxon>
        <taxon>Pseudomonadati</taxon>
        <taxon>Bacteroidota</taxon>
        <taxon>Cytophagia</taxon>
        <taxon>Cytophagales</taxon>
        <taxon>Hymenobacteraceae</taxon>
        <taxon>Pontibacter</taxon>
    </lineage>
</organism>
<keyword evidence="3" id="KW-1185">Reference proteome</keyword>
<feature type="transmembrane region" description="Helical" evidence="1">
    <location>
        <begin position="6"/>
        <end position="26"/>
    </location>
</feature>
<evidence type="ECO:0000313" key="3">
    <source>
        <dbReference type="Proteomes" id="UP001597094"/>
    </source>
</evidence>
<accession>A0ABW3SMG4</accession>
<reference evidence="3" key="1">
    <citation type="journal article" date="2019" name="Int. J. Syst. Evol. Microbiol.">
        <title>The Global Catalogue of Microorganisms (GCM) 10K type strain sequencing project: providing services to taxonomists for standard genome sequencing and annotation.</title>
        <authorList>
            <consortium name="The Broad Institute Genomics Platform"/>
            <consortium name="The Broad Institute Genome Sequencing Center for Infectious Disease"/>
            <person name="Wu L."/>
            <person name="Ma J."/>
        </authorList>
    </citation>
    <scope>NUCLEOTIDE SEQUENCE [LARGE SCALE GENOMIC DNA]</scope>
    <source>
        <strain evidence="3">JCM 31319</strain>
    </source>
</reference>
<keyword evidence="1" id="KW-1133">Transmembrane helix</keyword>
<evidence type="ECO:0000313" key="2">
    <source>
        <dbReference type="EMBL" id="MFD1185141.1"/>
    </source>
</evidence>
<comment type="caution">
    <text evidence="2">The sequence shown here is derived from an EMBL/GenBank/DDBJ whole genome shotgun (WGS) entry which is preliminary data.</text>
</comment>
<gene>
    <name evidence="2" type="ORF">ACFQ2O_02905</name>
</gene>
<proteinExistence type="predicted"/>
<evidence type="ECO:0000256" key="1">
    <source>
        <dbReference type="SAM" id="Phobius"/>
    </source>
</evidence>
<protein>
    <submittedName>
        <fullName evidence="2">Uncharacterized protein</fullName>
    </submittedName>
</protein>
<keyword evidence="1" id="KW-0812">Transmembrane</keyword>
<name>A0ABW3SMG4_9BACT</name>